<evidence type="ECO:0000313" key="2">
    <source>
        <dbReference type="Proteomes" id="UP001055439"/>
    </source>
</evidence>
<dbReference type="Proteomes" id="UP001055439">
    <property type="component" value="Chromosome 1"/>
</dbReference>
<protein>
    <submittedName>
        <fullName evidence="1">Uncharacterized protein</fullName>
    </submittedName>
</protein>
<gene>
    <name evidence="1" type="ORF">MUK42_37275</name>
</gene>
<organism evidence="1 2">
    <name type="scientific">Musa troglodytarum</name>
    <name type="common">fe'i banana</name>
    <dbReference type="NCBI Taxonomy" id="320322"/>
    <lineage>
        <taxon>Eukaryota</taxon>
        <taxon>Viridiplantae</taxon>
        <taxon>Streptophyta</taxon>
        <taxon>Embryophyta</taxon>
        <taxon>Tracheophyta</taxon>
        <taxon>Spermatophyta</taxon>
        <taxon>Magnoliopsida</taxon>
        <taxon>Liliopsida</taxon>
        <taxon>Zingiberales</taxon>
        <taxon>Musaceae</taxon>
        <taxon>Musa</taxon>
    </lineage>
</organism>
<sequence length="249" mass="28071">MIEEFDAYGAHVSNCLGLHTPHVGTKQPLGSVHWILLSLSLLHHLVPCWRKTRRLHMAPVVTGGLSLSSLFLTHPCNLGLLHLSAFYPPMYLDSFPNNSCPGFTSRCSSCRCSFLPPSRIAFLGPKRLQVPCVNAFLIREEWNVLSINCFRTPALMQRMAASELPGGYFSDFILGCSLSMSENLGRGLLREVVYGRSLGEFTWVMCTGRFNSFMGRRGSQAWAKHKQYVDREDLILRSRPYMVNCKHDS</sequence>
<dbReference type="AlphaFoldDB" id="A0A9E7EB72"/>
<accession>A0A9E7EB72</accession>
<keyword evidence="2" id="KW-1185">Reference proteome</keyword>
<proteinExistence type="predicted"/>
<reference evidence="1" key="1">
    <citation type="submission" date="2022-05" db="EMBL/GenBank/DDBJ databases">
        <title>The Musa troglodytarum L. genome provides insights into the mechanism of non-climacteric behaviour and enrichment of carotenoids.</title>
        <authorList>
            <person name="Wang J."/>
        </authorList>
    </citation>
    <scope>NUCLEOTIDE SEQUENCE</scope>
    <source>
        <tissue evidence="1">Leaf</tissue>
    </source>
</reference>
<dbReference type="EMBL" id="CP097502">
    <property type="protein sequence ID" value="URD73287.1"/>
    <property type="molecule type" value="Genomic_DNA"/>
</dbReference>
<evidence type="ECO:0000313" key="1">
    <source>
        <dbReference type="EMBL" id="URD73287.1"/>
    </source>
</evidence>
<name>A0A9E7EB72_9LILI</name>